<feature type="transmembrane region" description="Helical" evidence="2">
    <location>
        <begin position="418"/>
        <end position="438"/>
    </location>
</feature>
<name>A0A852WLN0_9MICO</name>
<feature type="compositionally biased region" description="Low complexity" evidence="1">
    <location>
        <begin position="743"/>
        <end position="753"/>
    </location>
</feature>
<evidence type="ECO:0000256" key="1">
    <source>
        <dbReference type="SAM" id="MobiDB-lite"/>
    </source>
</evidence>
<feature type="transmembrane region" description="Helical" evidence="2">
    <location>
        <begin position="203"/>
        <end position="220"/>
    </location>
</feature>
<keyword evidence="2" id="KW-1133">Transmembrane helix</keyword>
<keyword evidence="3" id="KW-0378">Hydrolase</keyword>
<evidence type="ECO:0000313" key="4">
    <source>
        <dbReference type="Proteomes" id="UP000573599"/>
    </source>
</evidence>
<dbReference type="RefSeq" id="WP_179421503.1">
    <property type="nucleotide sequence ID" value="NZ_JACCAB010000001.1"/>
</dbReference>
<feature type="transmembrane region" description="Helical" evidence="2">
    <location>
        <begin position="458"/>
        <end position="476"/>
    </location>
</feature>
<feature type="transmembrane region" description="Helical" evidence="2">
    <location>
        <begin position="270"/>
        <end position="298"/>
    </location>
</feature>
<feature type="transmembrane region" description="Helical" evidence="2">
    <location>
        <begin position="163"/>
        <end position="188"/>
    </location>
</feature>
<sequence length="798" mass="83585">MSLTSSPSVVPGPDASAPGPGSTGSDTTASGAAPAVDDRPHPADGVELLGELTDSGYRSPPSLVRRAGGQTVQLTPLLYLVLKAMDGQRTYAEIAELVSTEYGRRLGADDVQTLTESQLRPLGLVRGTDGAEPVVEKSNPLLALRFRWVVSDPRITRRITTPFAALFTPAVVVVVLLAFAAISGWVLFTKGLASATHQAFDQPWLLVVVFAITLVSAGFHEFGHASACRRGGATPGAMGTGLYLVWPAFYTDVTDSYRLSRGGRLRVDLGGLYFNAIVAVVMFAVWAATGWDAILLILAAQLLQMVRQLAPMVRFDGYHVLADLTGVPDLYSRMGAILLSLRPGRSADPRVAALKRGPRVIVTVWVLLIVPLLIFTLLMMVLALPRVLGTAWASMVRQSHALGVDWAGGDAVGVTVRILAIVAIALPILGSLLVLARLVRSTSATTWRRTQGRPVRRAVAGLTALAILAGLAYAWWPDQNRYRPIQAFEHGTVTQALDSAGSMLGRPSALQDGQIVQGQPSVWASTTKPPTSDHPQLALVLIPKNPTSSTGHQPAWVFPFNRPSAPGPGGNQALAVNTTNGSTLYDVAFALVWADGSSVLNRNEAYAFASCRQCRTVAIAFQVVLITGSARVAIPQNLSGALNYSCVQCVTYALAQQLVLSVPANLTPEARQRLDALWAQISNFAATIKNLPLDAIRLRLLDYQSQIQNIVVPAANGPAQGSTTSTSSPTSSGASGSSGGGATPSPSATGAPGAPVPTAPASNSTTTPTSSPTSAASPTAPPATASPTDTPAPTTTTP</sequence>
<keyword evidence="3" id="KW-0482">Metalloprotease</keyword>
<organism evidence="3 4">
    <name type="scientific">Pedococcus badiiscoriae</name>
    <dbReference type="NCBI Taxonomy" id="642776"/>
    <lineage>
        <taxon>Bacteria</taxon>
        <taxon>Bacillati</taxon>
        <taxon>Actinomycetota</taxon>
        <taxon>Actinomycetes</taxon>
        <taxon>Micrococcales</taxon>
        <taxon>Intrasporangiaceae</taxon>
        <taxon>Pedococcus</taxon>
    </lineage>
</organism>
<feature type="compositionally biased region" description="Low complexity" evidence="1">
    <location>
        <begin position="717"/>
        <end position="735"/>
    </location>
</feature>
<comment type="caution">
    <text evidence="3">The sequence shown here is derived from an EMBL/GenBank/DDBJ whole genome shotgun (WGS) entry which is preliminary data.</text>
</comment>
<keyword evidence="2" id="KW-0472">Membrane</keyword>
<gene>
    <name evidence="3" type="ORF">BJ986_001602</name>
</gene>
<evidence type="ECO:0000256" key="2">
    <source>
        <dbReference type="SAM" id="Phobius"/>
    </source>
</evidence>
<dbReference type="GO" id="GO:0006508">
    <property type="term" value="P:proteolysis"/>
    <property type="evidence" value="ECO:0007669"/>
    <property type="project" value="UniProtKB-KW"/>
</dbReference>
<dbReference type="GO" id="GO:0008237">
    <property type="term" value="F:metallopeptidase activity"/>
    <property type="evidence" value="ECO:0007669"/>
    <property type="project" value="UniProtKB-KW"/>
</dbReference>
<keyword evidence="3" id="KW-0645">Protease</keyword>
<feature type="region of interest" description="Disordered" evidence="1">
    <location>
        <begin position="1"/>
        <end position="64"/>
    </location>
</feature>
<feature type="compositionally biased region" description="Low complexity" evidence="1">
    <location>
        <begin position="11"/>
        <end position="35"/>
    </location>
</feature>
<feature type="region of interest" description="Disordered" evidence="1">
    <location>
        <begin position="715"/>
        <end position="798"/>
    </location>
</feature>
<accession>A0A852WLN0</accession>
<dbReference type="EMBL" id="JACCAB010000001">
    <property type="protein sequence ID" value="NYG07115.1"/>
    <property type="molecule type" value="Genomic_DNA"/>
</dbReference>
<feature type="transmembrane region" description="Helical" evidence="2">
    <location>
        <begin position="360"/>
        <end position="384"/>
    </location>
</feature>
<proteinExistence type="predicted"/>
<feature type="compositionally biased region" description="Low complexity" evidence="1">
    <location>
        <begin position="759"/>
        <end position="798"/>
    </location>
</feature>
<protein>
    <submittedName>
        <fullName evidence="3">Putative peptide zinc metalloprotease protein</fullName>
    </submittedName>
</protein>
<keyword evidence="4" id="KW-1185">Reference proteome</keyword>
<feature type="transmembrane region" description="Helical" evidence="2">
    <location>
        <begin position="232"/>
        <end position="250"/>
    </location>
</feature>
<dbReference type="Proteomes" id="UP000573599">
    <property type="component" value="Unassembled WGS sequence"/>
</dbReference>
<reference evidence="3 4" key="1">
    <citation type="submission" date="2020-07" db="EMBL/GenBank/DDBJ databases">
        <title>Sequencing the genomes of 1000 actinobacteria strains.</title>
        <authorList>
            <person name="Klenk H.-P."/>
        </authorList>
    </citation>
    <scope>NUCLEOTIDE SEQUENCE [LARGE SCALE GENOMIC DNA]</scope>
    <source>
        <strain evidence="3 4">DSM 23987</strain>
    </source>
</reference>
<dbReference type="AlphaFoldDB" id="A0A852WLN0"/>
<evidence type="ECO:0000313" key="3">
    <source>
        <dbReference type="EMBL" id="NYG07115.1"/>
    </source>
</evidence>
<keyword evidence="2" id="KW-0812">Transmembrane</keyword>